<gene>
    <name evidence="1" type="ORF">BDZ85DRAFT_265290</name>
</gene>
<protein>
    <submittedName>
        <fullName evidence="1">Uncharacterized protein</fullName>
    </submittedName>
</protein>
<sequence length="168" mass="16991">MVPEALLGHTLVSVCPVAGRICHGIEESWLVWYAVSSGKRFAAVTLHHVAGSFIALSPVSPPNLISGLLLCLSACSLLDPSAEEIPNTSVDLDAGLSAGRYPSVPAGLLSGVPAGLSSSVPAGLLSSVPAGLLSSLPAGLLSSVPARLLSGPLTRPVCKVDSEVDLYS</sequence>
<accession>A0A6A6G735</accession>
<evidence type="ECO:0000313" key="1">
    <source>
        <dbReference type="EMBL" id="KAF2221389.1"/>
    </source>
</evidence>
<evidence type="ECO:0000313" key="2">
    <source>
        <dbReference type="Proteomes" id="UP000799538"/>
    </source>
</evidence>
<dbReference type="AlphaFoldDB" id="A0A6A6G735"/>
<name>A0A6A6G735_9PEZI</name>
<organism evidence="1 2">
    <name type="scientific">Elsinoe ampelina</name>
    <dbReference type="NCBI Taxonomy" id="302913"/>
    <lineage>
        <taxon>Eukaryota</taxon>
        <taxon>Fungi</taxon>
        <taxon>Dikarya</taxon>
        <taxon>Ascomycota</taxon>
        <taxon>Pezizomycotina</taxon>
        <taxon>Dothideomycetes</taxon>
        <taxon>Dothideomycetidae</taxon>
        <taxon>Myriangiales</taxon>
        <taxon>Elsinoaceae</taxon>
        <taxon>Elsinoe</taxon>
    </lineage>
</organism>
<proteinExistence type="predicted"/>
<dbReference type="EMBL" id="ML992510">
    <property type="protein sequence ID" value="KAF2221389.1"/>
    <property type="molecule type" value="Genomic_DNA"/>
</dbReference>
<reference evidence="2" key="1">
    <citation type="journal article" date="2020" name="Stud. Mycol.">
        <title>101 Dothideomycetes genomes: A test case for predicting lifestyles and emergence of pathogens.</title>
        <authorList>
            <person name="Haridas S."/>
            <person name="Albert R."/>
            <person name="Binder M."/>
            <person name="Bloem J."/>
            <person name="LaButti K."/>
            <person name="Salamov A."/>
            <person name="Andreopoulos B."/>
            <person name="Baker S."/>
            <person name="Barry K."/>
            <person name="Bills G."/>
            <person name="Bluhm B."/>
            <person name="Cannon C."/>
            <person name="Castanera R."/>
            <person name="Culley D."/>
            <person name="Daum C."/>
            <person name="Ezra D."/>
            <person name="Gonzalez J."/>
            <person name="Henrissat B."/>
            <person name="Kuo A."/>
            <person name="Liang C."/>
            <person name="Lipzen A."/>
            <person name="Lutzoni F."/>
            <person name="Magnuson J."/>
            <person name="Mondo S."/>
            <person name="Nolan M."/>
            <person name="Ohm R."/>
            <person name="Pangilinan J."/>
            <person name="Park H.-J."/>
            <person name="Ramirez L."/>
            <person name="Alfaro M."/>
            <person name="Sun H."/>
            <person name="Tritt A."/>
            <person name="Yoshinaga Y."/>
            <person name="Zwiers L.-H."/>
            <person name="Turgeon B."/>
            <person name="Goodwin S."/>
            <person name="Spatafora J."/>
            <person name="Crous P."/>
            <person name="Grigoriev I."/>
        </authorList>
    </citation>
    <scope>NUCLEOTIDE SEQUENCE [LARGE SCALE GENOMIC DNA]</scope>
    <source>
        <strain evidence="2">CECT 20119</strain>
    </source>
</reference>
<keyword evidence="2" id="KW-1185">Reference proteome</keyword>
<dbReference type="Proteomes" id="UP000799538">
    <property type="component" value="Unassembled WGS sequence"/>
</dbReference>